<dbReference type="AlphaFoldDB" id="A0A3N4LL67"/>
<keyword evidence="3" id="KW-0413">Isomerase</keyword>
<proteinExistence type="inferred from homology"/>
<protein>
    <recommendedName>
        <fullName evidence="5">DNA 3'-5' helicase</fullName>
        <ecNumber evidence="5">5.6.2.4</ecNumber>
    </recommendedName>
</protein>
<evidence type="ECO:0000256" key="1">
    <source>
        <dbReference type="ARBA" id="ARBA00005446"/>
    </source>
</evidence>
<evidence type="ECO:0000256" key="2">
    <source>
        <dbReference type="ARBA" id="ARBA00023125"/>
    </source>
</evidence>
<dbReference type="InterPro" id="IPR001650">
    <property type="entry name" value="Helicase_C-like"/>
</dbReference>
<evidence type="ECO:0000313" key="7">
    <source>
        <dbReference type="EMBL" id="RPB23673.1"/>
    </source>
</evidence>
<gene>
    <name evidence="7" type="ORF">L211DRAFT_774997</name>
</gene>
<dbReference type="GO" id="GO:0009378">
    <property type="term" value="F:four-way junction helicase activity"/>
    <property type="evidence" value="ECO:0007669"/>
    <property type="project" value="TreeGrafter"/>
</dbReference>
<evidence type="ECO:0000313" key="8">
    <source>
        <dbReference type="Proteomes" id="UP000267821"/>
    </source>
</evidence>
<sequence length="135" mass="15254">DLEFLIPKVQLGETFDISLIPKTLVYIDHKQDAPKIADEIQLLLPSNLRARPPLCVFHAEISPTMKNMVIQDWKAGKSRIMIASSAWGLGINDKDVERVIQWGVKRLDNLDALVQRFGRCARDPSIQGVCLLFTE</sequence>
<feature type="non-terminal residue" evidence="7">
    <location>
        <position position="1"/>
    </location>
</feature>
<dbReference type="EC" id="5.6.2.4" evidence="5"/>
<keyword evidence="8" id="KW-1185">Reference proteome</keyword>
<comment type="catalytic activity">
    <reaction evidence="4">
        <text>Couples ATP hydrolysis with the unwinding of duplex DNA by translocating in the 3'-5' direction.</text>
        <dbReference type="EC" id="5.6.2.4"/>
    </reaction>
</comment>
<organism evidence="7 8">
    <name type="scientific">Terfezia boudieri ATCC MYA-4762</name>
    <dbReference type="NCBI Taxonomy" id="1051890"/>
    <lineage>
        <taxon>Eukaryota</taxon>
        <taxon>Fungi</taxon>
        <taxon>Dikarya</taxon>
        <taxon>Ascomycota</taxon>
        <taxon>Pezizomycotina</taxon>
        <taxon>Pezizomycetes</taxon>
        <taxon>Pezizales</taxon>
        <taxon>Pezizaceae</taxon>
        <taxon>Terfezia</taxon>
    </lineage>
</organism>
<dbReference type="InParanoid" id="A0A3N4LL67"/>
<reference evidence="7 8" key="1">
    <citation type="journal article" date="2018" name="Nat. Ecol. Evol.">
        <title>Pezizomycetes genomes reveal the molecular basis of ectomycorrhizal truffle lifestyle.</title>
        <authorList>
            <person name="Murat C."/>
            <person name="Payen T."/>
            <person name="Noel B."/>
            <person name="Kuo A."/>
            <person name="Morin E."/>
            <person name="Chen J."/>
            <person name="Kohler A."/>
            <person name="Krizsan K."/>
            <person name="Balestrini R."/>
            <person name="Da Silva C."/>
            <person name="Montanini B."/>
            <person name="Hainaut M."/>
            <person name="Levati E."/>
            <person name="Barry K.W."/>
            <person name="Belfiori B."/>
            <person name="Cichocki N."/>
            <person name="Clum A."/>
            <person name="Dockter R.B."/>
            <person name="Fauchery L."/>
            <person name="Guy J."/>
            <person name="Iotti M."/>
            <person name="Le Tacon F."/>
            <person name="Lindquist E.A."/>
            <person name="Lipzen A."/>
            <person name="Malagnac F."/>
            <person name="Mello A."/>
            <person name="Molinier V."/>
            <person name="Miyauchi S."/>
            <person name="Poulain J."/>
            <person name="Riccioni C."/>
            <person name="Rubini A."/>
            <person name="Sitrit Y."/>
            <person name="Splivallo R."/>
            <person name="Traeger S."/>
            <person name="Wang M."/>
            <person name="Zifcakova L."/>
            <person name="Wipf D."/>
            <person name="Zambonelli A."/>
            <person name="Paolocci F."/>
            <person name="Nowrousian M."/>
            <person name="Ottonello S."/>
            <person name="Baldrian P."/>
            <person name="Spatafora J.W."/>
            <person name="Henrissat B."/>
            <person name="Nagy L.G."/>
            <person name="Aury J.M."/>
            <person name="Wincker P."/>
            <person name="Grigoriev I.V."/>
            <person name="Bonfante P."/>
            <person name="Martin F.M."/>
        </authorList>
    </citation>
    <scope>NUCLEOTIDE SEQUENCE [LARGE SCALE GENOMIC DNA]</scope>
    <source>
        <strain evidence="7 8">ATCC MYA-4762</strain>
    </source>
</reference>
<comment type="similarity">
    <text evidence="1">Belongs to the helicase family. RecQ subfamily.</text>
</comment>
<dbReference type="GO" id="GO:0005737">
    <property type="term" value="C:cytoplasm"/>
    <property type="evidence" value="ECO:0007669"/>
    <property type="project" value="TreeGrafter"/>
</dbReference>
<dbReference type="GO" id="GO:0003677">
    <property type="term" value="F:DNA binding"/>
    <property type="evidence" value="ECO:0007669"/>
    <property type="project" value="UniProtKB-KW"/>
</dbReference>
<dbReference type="Gene3D" id="3.40.50.300">
    <property type="entry name" value="P-loop containing nucleotide triphosphate hydrolases"/>
    <property type="match status" value="1"/>
</dbReference>
<name>A0A3N4LL67_9PEZI</name>
<dbReference type="STRING" id="1051890.A0A3N4LL67"/>
<evidence type="ECO:0000259" key="6">
    <source>
        <dbReference type="PROSITE" id="PS51194"/>
    </source>
</evidence>
<dbReference type="GO" id="GO:0005694">
    <property type="term" value="C:chromosome"/>
    <property type="evidence" value="ECO:0007669"/>
    <property type="project" value="TreeGrafter"/>
</dbReference>
<feature type="non-terminal residue" evidence="7">
    <location>
        <position position="135"/>
    </location>
</feature>
<dbReference type="SMART" id="SM00490">
    <property type="entry name" value="HELICc"/>
    <property type="match status" value="1"/>
</dbReference>
<keyword evidence="2" id="KW-0238">DNA-binding</keyword>
<dbReference type="OrthoDB" id="5424140at2759"/>
<dbReference type="EMBL" id="ML121545">
    <property type="protein sequence ID" value="RPB23673.1"/>
    <property type="molecule type" value="Genomic_DNA"/>
</dbReference>
<accession>A0A3N4LL67</accession>
<evidence type="ECO:0000256" key="3">
    <source>
        <dbReference type="ARBA" id="ARBA00023235"/>
    </source>
</evidence>
<dbReference type="PANTHER" id="PTHR13710">
    <property type="entry name" value="DNA HELICASE RECQ FAMILY MEMBER"/>
    <property type="match status" value="1"/>
</dbReference>
<dbReference type="GO" id="GO:0000724">
    <property type="term" value="P:double-strand break repair via homologous recombination"/>
    <property type="evidence" value="ECO:0007669"/>
    <property type="project" value="TreeGrafter"/>
</dbReference>
<feature type="domain" description="Helicase C-terminal" evidence="6">
    <location>
        <begin position="1"/>
        <end position="135"/>
    </location>
</feature>
<dbReference type="GO" id="GO:0043138">
    <property type="term" value="F:3'-5' DNA helicase activity"/>
    <property type="evidence" value="ECO:0007669"/>
    <property type="project" value="UniProtKB-EC"/>
</dbReference>
<dbReference type="PANTHER" id="PTHR13710:SF105">
    <property type="entry name" value="ATP-DEPENDENT DNA HELICASE Q1"/>
    <property type="match status" value="1"/>
</dbReference>
<evidence type="ECO:0000256" key="4">
    <source>
        <dbReference type="ARBA" id="ARBA00034617"/>
    </source>
</evidence>
<dbReference type="PROSITE" id="PS51194">
    <property type="entry name" value="HELICASE_CTER"/>
    <property type="match status" value="1"/>
</dbReference>
<dbReference type="SUPFAM" id="SSF52540">
    <property type="entry name" value="P-loop containing nucleoside triphosphate hydrolases"/>
    <property type="match status" value="1"/>
</dbReference>
<dbReference type="Proteomes" id="UP000267821">
    <property type="component" value="Unassembled WGS sequence"/>
</dbReference>
<evidence type="ECO:0000256" key="5">
    <source>
        <dbReference type="ARBA" id="ARBA00034808"/>
    </source>
</evidence>
<dbReference type="Pfam" id="PF00271">
    <property type="entry name" value="Helicase_C"/>
    <property type="match status" value="1"/>
</dbReference>
<dbReference type="InterPro" id="IPR027417">
    <property type="entry name" value="P-loop_NTPase"/>
</dbReference>